<dbReference type="Gene3D" id="3.90.1150.10">
    <property type="entry name" value="Aspartate Aminotransferase, domain 1"/>
    <property type="match status" value="1"/>
</dbReference>
<keyword evidence="6" id="KW-1185">Reference proteome</keyword>
<evidence type="ECO:0000313" key="5">
    <source>
        <dbReference type="EMBL" id="OON17427.1"/>
    </source>
</evidence>
<accession>A0A1S8WSJ8</accession>
<gene>
    <name evidence="5" type="ORF">X801_06734</name>
</gene>
<dbReference type="InterPro" id="IPR015424">
    <property type="entry name" value="PyrdxlP-dep_Trfase"/>
</dbReference>
<evidence type="ECO:0008006" key="7">
    <source>
        <dbReference type="Google" id="ProtNLM"/>
    </source>
</evidence>
<keyword evidence="3" id="KW-0963">Cytoplasm</keyword>
<keyword evidence="4" id="KW-0808">Transferase</keyword>
<dbReference type="GO" id="GO:0016740">
    <property type="term" value="F:transferase activity"/>
    <property type="evidence" value="ECO:0007669"/>
    <property type="project" value="UniProtKB-KW"/>
</dbReference>
<dbReference type="InterPro" id="IPR015422">
    <property type="entry name" value="PyrdxlP-dep_Trfase_small"/>
</dbReference>
<comment type="subunit">
    <text evidence="2">Homodimer.</text>
</comment>
<dbReference type="PANTHER" id="PTHR11601:SF62">
    <property type="entry name" value="SELENOCYSTEINE LYASE"/>
    <property type="match status" value="1"/>
</dbReference>
<name>A0A1S8WSJ8_OPIVI</name>
<evidence type="ECO:0000256" key="1">
    <source>
        <dbReference type="ARBA" id="ARBA00001933"/>
    </source>
</evidence>
<evidence type="ECO:0000256" key="2">
    <source>
        <dbReference type="ARBA" id="ARBA00011738"/>
    </source>
</evidence>
<organism evidence="5 6">
    <name type="scientific">Opisthorchis viverrini</name>
    <name type="common">Southeast Asian liver fluke</name>
    <dbReference type="NCBI Taxonomy" id="6198"/>
    <lineage>
        <taxon>Eukaryota</taxon>
        <taxon>Metazoa</taxon>
        <taxon>Spiralia</taxon>
        <taxon>Lophotrochozoa</taxon>
        <taxon>Platyhelminthes</taxon>
        <taxon>Trematoda</taxon>
        <taxon>Digenea</taxon>
        <taxon>Opisthorchiida</taxon>
        <taxon>Opisthorchiata</taxon>
        <taxon>Opisthorchiidae</taxon>
        <taxon>Opisthorchis</taxon>
    </lineage>
</organism>
<proteinExistence type="predicted"/>
<dbReference type="SUPFAM" id="SSF53383">
    <property type="entry name" value="PLP-dependent transferases"/>
    <property type="match status" value="1"/>
</dbReference>
<reference evidence="5 6" key="1">
    <citation type="submission" date="2015-03" db="EMBL/GenBank/DDBJ databases">
        <title>Draft genome of the nematode, Opisthorchis viverrini.</title>
        <authorList>
            <person name="Mitreva M."/>
        </authorList>
    </citation>
    <scope>NUCLEOTIDE SEQUENCE [LARGE SCALE GENOMIC DNA]</scope>
    <source>
        <strain evidence="5">Khon Kaen</strain>
    </source>
</reference>
<dbReference type="PANTHER" id="PTHR11601">
    <property type="entry name" value="CYSTEINE DESULFURYLASE FAMILY MEMBER"/>
    <property type="match status" value="1"/>
</dbReference>
<dbReference type="EMBL" id="KV895377">
    <property type="protein sequence ID" value="OON17427.1"/>
    <property type="molecule type" value="Genomic_DNA"/>
</dbReference>
<dbReference type="AlphaFoldDB" id="A0A1S8WSJ8"/>
<sequence>DHLESTVAESLSLNLRAQVDKLLRTTLELAELDACITNLGYLQLIVIDVSSPSRATQPSALTQHRKPDAEIIDYRRLNLEVTNHVPIVSTTGDAAAELVSANLASYIGHMSCMREQLIQQLCKAFPPVPGHPNIIIFGVHRGLSSNLNGFTRLDPQRLTVLPNTVNLAFSGPPYLDSREILALCPNLHASRGAACHSDQTGSSVLLACGYSIEESRSAIRLSVGRDTTSEDIHSTVAALRTAVSQLFSSNSATI</sequence>
<comment type="cofactor">
    <cofactor evidence="1">
        <name>pyridoxal 5'-phosphate</name>
        <dbReference type="ChEBI" id="CHEBI:597326"/>
    </cofactor>
</comment>
<feature type="non-terminal residue" evidence="5">
    <location>
        <position position="1"/>
    </location>
</feature>
<dbReference type="Proteomes" id="UP000243686">
    <property type="component" value="Unassembled WGS sequence"/>
</dbReference>
<evidence type="ECO:0000313" key="6">
    <source>
        <dbReference type="Proteomes" id="UP000243686"/>
    </source>
</evidence>
<protein>
    <recommendedName>
        <fullName evidence="7">Aminotransferase class V domain-containing protein</fullName>
    </recommendedName>
</protein>
<feature type="non-terminal residue" evidence="5">
    <location>
        <position position="254"/>
    </location>
</feature>
<evidence type="ECO:0000256" key="3">
    <source>
        <dbReference type="ARBA" id="ARBA00022490"/>
    </source>
</evidence>
<evidence type="ECO:0000256" key="4">
    <source>
        <dbReference type="ARBA" id="ARBA00022679"/>
    </source>
</evidence>